<evidence type="ECO:0000256" key="4">
    <source>
        <dbReference type="SAM" id="Phobius"/>
    </source>
</evidence>
<keyword evidence="4" id="KW-0472">Membrane</keyword>
<reference evidence="6" key="1">
    <citation type="submission" date="2015-12" db="EMBL/GenBank/DDBJ databases">
        <title>De novo transcriptome assembly of four potential Pierce s Disease insect vectors from Arizona vineyards.</title>
        <authorList>
            <person name="Tassone E.E."/>
        </authorList>
    </citation>
    <scope>NUCLEOTIDE SEQUENCE</scope>
</reference>
<dbReference type="PROSITE" id="PS00107">
    <property type="entry name" value="PROTEIN_KINASE_ATP"/>
    <property type="match status" value="1"/>
</dbReference>
<dbReference type="InterPro" id="IPR001245">
    <property type="entry name" value="Ser-Thr/Tyr_kinase_cat_dom"/>
</dbReference>
<gene>
    <name evidence="6" type="ORF">g.27332</name>
</gene>
<dbReference type="InterPro" id="IPR017441">
    <property type="entry name" value="Protein_kinase_ATP_BS"/>
</dbReference>
<dbReference type="GO" id="GO:0005030">
    <property type="term" value="F:neurotrophin receptor activity"/>
    <property type="evidence" value="ECO:0007669"/>
    <property type="project" value="TreeGrafter"/>
</dbReference>
<dbReference type="GO" id="GO:0043235">
    <property type="term" value="C:receptor complex"/>
    <property type="evidence" value="ECO:0007669"/>
    <property type="project" value="TreeGrafter"/>
</dbReference>
<dbReference type="AlphaFoldDB" id="A0A1B6CKF4"/>
<dbReference type="GO" id="GO:0030424">
    <property type="term" value="C:axon"/>
    <property type="evidence" value="ECO:0007669"/>
    <property type="project" value="TreeGrafter"/>
</dbReference>
<evidence type="ECO:0000313" key="6">
    <source>
        <dbReference type="EMBL" id="JAS13853.1"/>
    </source>
</evidence>
<dbReference type="InterPro" id="IPR008266">
    <property type="entry name" value="Tyr_kinase_AS"/>
</dbReference>
<dbReference type="GO" id="GO:0007169">
    <property type="term" value="P:cell surface receptor protein tyrosine kinase signaling pathway"/>
    <property type="evidence" value="ECO:0007669"/>
    <property type="project" value="TreeGrafter"/>
</dbReference>
<evidence type="ECO:0000256" key="3">
    <source>
        <dbReference type="PROSITE-ProRule" id="PRU10141"/>
    </source>
</evidence>
<proteinExistence type="predicted"/>
<evidence type="ECO:0000256" key="2">
    <source>
        <dbReference type="ARBA" id="ARBA00051243"/>
    </source>
</evidence>
<name>A0A1B6CKF4_9HEMI</name>
<dbReference type="GO" id="GO:0005886">
    <property type="term" value="C:plasma membrane"/>
    <property type="evidence" value="ECO:0007669"/>
    <property type="project" value="TreeGrafter"/>
</dbReference>
<keyword evidence="3" id="KW-0067">ATP-binding</keyword>
<dbReference type="InterPro" id="IPR020635">
    <property type="entry name" value="Tyr_kinase_cat_dom"/>
</dbReference>
<feature type="domain" description="Protein kinase" evidence="5">
    <location>
        <begin position="191"/>
        <end position="462"/>
    </location>
</feature>
<dbReference type="SMART" id="SM00219">
    <property type="entry name" value="TyrKc"/>
    <property type="match status" value="1"/>
</dbReference>
<feature type="binding site" evidence="3">
    <location>
        <position position="222"/>
    </location>
    <ligand>
        <name>ATP</name>
        <dbReference type="ChEBI" id="CHEBI:30616"/>
    </ligand>
</feature>
<dbReference type="GO" id="GO:1990090">
    <property type="term" value="P:cellular response to nerve growth factor stimulus"/>
    <property type="evidence" value="ECO:0007669"/>
    <property type="project" value="TreeGrafter"/>
</dbReference>
<dbReference type="GO" id="GO:0043121">
    <property type="term" value="F:neurotrophin binding"/>
    <property type="evidence" value="ECO:0007669"/>
    <property type="project" value="TreeGrafter"/>
</dbReference>
<dbReference type="PROSITE" id="PS50011">
    <property type="entry name" value="PROTEIN_KINASE_DOM"/>
    <property type="match status" value="1"/>
</dbReference>
<dbReference type="FunFam" id="1.10.510.10:FF:001614">
    <property type="entry name" value="Nerve growth factor receptor TRKA, putative"/>
    <property type="match status" value="1"/>
</dbReference>
<dbReference type="Pfam" id="PF07714">
    <property type="entry name" value="PK_Tyr_Ser-Thr"/>
    <property type="match status" value="1"/>
</dbReference>
<protein>
    <recommendedName>
        <fullName evidence="5">Protein kinase domain-containing protein</fullName>
    </recommendedName>
</protein>
<dbReference type="PANTHER" id="PTHR24416">
    <property type="entry name" value="TYROSINE-PROTEIN KINASE RECEPTOR"/>
    <property type="match status" value="1"/>
</dbReference>
<dbReference type="PRINTS" id="PR00109">
    <property type="entry name" value="TYRKINASE"/>
</dbReference>
<dbReference type="PANTHER" id="PTHR24416:SF619">
    <property type="entry name" value="TYROSINE-PROTEIN KINASE TRANSMEMBRANE RECEPTOR ROR-LIKE PROTEIN"/>
    <property type="match status" value="1"/>
</dbReference>
<dbReference type="InterPro" id="IPR011009">
    <property type="entry name" value="Kinase-like_dom_sf"/>
</dbReference>
<dbReference type="GO" id="GO:0051897">
    <property type="term" value="P:positive regulation of phosphatidylinositol 3-kinase/protein kinase B signal transduction"/>
    <property type="evidence" value="ECO:0007669"/>
    <property type="project" value="TreeGrafter"/>
</dbReference>
<dbReference type="InterPro" id="IPR000719">
    <property type="entry name" value="Prot_kinase_dom"/>
</dbReference>
<feature type="transmembrane region" description="Helical" evidence="4">
    <location>
        <begin position="107"/>
        <end position="127"/>
    </location>
</feature>
<dbReference type="SUPFAM" id="SSF56112">
    <property type="entry name" value="Protein kinase-like (PK-like)"/>
    <property type="match status" value="1"/>
</dbReference>
<dbReference type="InterPro" id="IPR050122">
    <property type="entry name" value="RTK"/>
</dbReference>
<keyword evidence="3" id="KW-0547">Nucleotide-binding</keyword>
<comment type="catalytic activity">
    <reaction evidence="2">
        <text>L-tyrosyl-[protein] + ATP = O-phospho-L-tyrosyl-[protein] + ADP + H(+)</text>
        <dbReference type="Rhea" id="RHEA:10596"/>
        <dbReference type="Rhea" id="RHEA-COMP:10136"/>
        <dbReference type="Rhea" id="RHEA-COMP:20101"/>
        <dbReference type="ChEBI" id="CHEBI:15378"/>
        <dbReference type="ChEBI" id="CHEBI:30616"/>
        <dbReference type="ChEBI" id="CHEBI:46858"/>
        <dbReference type="ChEBI" id="CHEBI:61978"/>
        <dbReference type="ChEBI" id="CHEBI:456216"/>
        <dbReference type="EC" id="2.7.10.1"/>
    </reaction>
</comment>
<accession>A0A1B6CKF4</accession>
<organism evidence="6">
    <name type="scientific">Clastoptera arizonana</name>
    <name type="common">Arizona spittle bug</name>
    <dbReference type="NCBI Taxonomy" id="38151"/>
    <lineage>
        <taxon>Eukaryota</taxon>
        <taxon>Metazoa</taxon>
        <taxon>Ecdysozoa</taxon>
        <taxon>Arthropoda</taxon>
        <taxon>Hexapoda</taxon>
        <taxon>Insecta</taxon>
        <taxon>Pterygota</taxon>
        <taxon>Neoptera</taxon>
        <taxon>Paraneoptera</taxon>
        <taxon>Hemiptera</taxon>
        <taxon>Auchenorrhyncha</taxon>
        <taxon>Cercopoidea</taxon>
        <taxon>Clastopteridae</taxon>
        <taxon>Clastoptera</taxon>
    </lineage>
</organism>
<dbReference type="PROSITE" id="PS00109">
    <property type="entry name" value="PROTEIN_KINASE_TYR"/>
    <property type="match status" value="1"/>
</dbReference>
<dbReference type="Gene3D" id="3.30.200.20">
    <property type="entry name" value="Phosphorylase Kinase, domain 1"/>
    <property type="match status" value="1"/>
</dbReference>
<dbReference type="EMBL" id="GEDC01023445">
    <property type="protein sequence ID" value="JAS13853.1"/>
    <property type="molecule type" value="Transcribed_RNA"/>
</dbReference>
<comment type="subcellular location">
    <subcellularLocation>
        <location evidence="1">Membrane</location>
        <topology evidence="1">Single-pass membrane protein</topology>
    </subcellularLocation>
</comment>
<sequence length="518" mass="58445">MRQRRHRPMQDMDEQTPDARIYEGECKPLICGLEAACRPFKNNTYICICPHDSSPPTKDLRCPNRLTVPLTPRPIHNIIPPSGANLTANGSISNEVQHAKQLDVFQAMTVVVGSGVACLLLTVLLVVCCCKHKLMSRCLTKSQHKNQDTPMSLNKGLLSTDRYALNPQYIPCAMPELLSPFSVTLVSRERIIFHQEIGEGCFGKVYKGELKHEDNVEIVAIKVLKEAASKEAEEDFMREVEIMSSFKHSNILSLIGVALKEPNKSPWMIFEFMPHGDLTEVLRSNSRHLWNATSNMPRLSKDSLHSIALQIAKGMAYLAAQRFVHRDLACRNCLVGDNLTVKIADFGMSRDVYTCDYYKIGGSRLLPVRWMSPESVMYGRFTLESDVWSYGVVLWEIYSLGKQPYFGHCNEEVVRLILQGIMLIPPEDCPPVVCELMRSCWKTEPRDRTNFNTIQDALSTTIQSAQSTLNSDLQSTLPRPPAFPVTLQTSIDILDTEYYLQPLPPPGPAREYMQPLPD</sequence>
<dbReference type="GO" id="GO:0004714">
    <property type="term" value="F:transmembrane receptor protein tyrosine kinase activity"/>
    <property type="evidence" value="ECO:0007669"/>
    <property type="project" value="UniProtKB-EC"/>
</dbReference>
<keyword evidence="4" id="KW-0812">Transmembrane</keyword>
<dbReference type="GO" id="GO:0010976">
    <property type="term" value="P:positive regulation of neuron projection development"/>
    <property type="evidence" value="ECO:0007669"/>
    <property type="project" value="TreeGrafter"/>
</dbReference>
<keyword evidence="4" id="KW-1133">Transmembrane helix</keyword>
<dbReference type="Gene3D" id="1.10.510.10">
    <property type="entry name" value="Transferase(Phosphotransferase) domain 1"/>
    <property type="match status" value="1"/>
</dbReference>
<dbReference type="GO" id="GO:0005524">
    <property type="term" value="F:ATP binding"/>
    <property type="evidence" value="ECO:0007669"/>
    <property type="project" value="UniProtKB-UniRule"/>
</dbReference>
<evidence type="ECO:0000259" key="5">
    <source>
        <dbReference type="PROSITE" id="PS50011"/>
    </source>
</evidence>
<evidence type="ECO:0000256" key="1">
    <source>
        <dbReference type="ARBA" id="ARBA00004167"/>
    </source>
</evidence>